<proteinExistence type="predicted"/>
<dbReference type="KEGG" id="cbae:COR50_08340"/>
<evidence type="ECO:0000256" key="1">
    <source>
        <dbReference type="SAM" id="MobiDB-lite"/>
    </source>
</evidence>
<organism evidence="2 3">
    <name type="scientific">Chitinophaga caeni</name>
    <dbReference type="NCBI Taxonomy" id="2029983"/>
    <lineage>
        <taxon>Bacteria</taxon>
        <taxon>Pseudomonadati</taxon>
        <taxon>Bacteroidota</taxon>
        <taxon>Chitinophagia</taxon>
        <taxon>Chitinophagales</taxon>
        <taxon>Chitinophagaceae</taxon>
        <taxon>Chitinophaga</taxon>
    </lineage>
</organism>
<keyword evidence="3" id="KW-1185">Reference proteome</keyword>
<sequence>MFIDCDNYFIYLFTKILYDMRLVIMKRAVISVMFGAVMFLACENPQKHDEKQAEKKANEAAQAAESAAEHAKASTENAAAAAVATIQMNINNAMAAIPMPDFKTKTAKNLAEEFHGLLSKLVNANSGKKAGEYVDKLKELKEDYDKKVAKEKLDPADKMLLDTYVKNMLNAVQNAN</sequence>
<evidence type="ECO:0000313" key="3">
    <source>
        <dbReference type="Proteomes" id="UP000220133"/>
    </source>
</evidence>
<reference evidence="2 3" key="1">
    <citation type="submission" date="2017-10" db="EMBL/GenBank/DDBJ databases">
        <title>Paenichitinophaga pekingensis gen. nov., sp. nov., isolated from activated sludge.</title>
        <authorList>
            <person name="Jin D."/>
            <person name="Kong X."/>
            <person name="Deng Y."/>
            <person name="Bai Z."/>
        </authorList>
    </citation>
    <scope>NUCLEOTIDE SEQUENCE [LARGE SCALE GENOMIC DNA]</scope>
    <source>
        <strain evidence="2 3">13</strain>
    </source>
</reference>
<name>A0A291QTI5_9BACT</name>
<dbReference type="EMBL" id="CP023777">
    <property type="protein sequence ID" value="ATL47192.1"/>
    <property type="molecule type" value="Genomic_DNA"/>
</dbReference>
<protein>
    <submittedName>
        <fullName evidence="2">Uncharacterized protein</fullName>
    </submittedName>
</protein>
<dbReference type="AlphaFoldDB" id="A0A291QTI5"/>
<feature type="region of interest" description="Disordered" evidence="1">
    <location>
        <begin position="50"/>
        <end position="69"/>
    </location>
</feature>
<gene>
    <name evidence="2" type="ORF">COR50_08340</name>
</gene>
<accession>A0A291QTI5</accession>
<evidence type="ECO:0000313" key="2">
    <source>
        <dbReference type="EMBL" id="ATL47192.1"/>
    </source>
</evidence>
<dbReference type="Proteomes" id="UP000220133">
    <property type="component" value="Chromosome"/>
</dbReference>